<name>A0ABM8AQX9_9BACT</name>
<accession>A0ABM8AQX9</accession>
<reference evidence="2" key="1">
    <citation type="submission" date="2022-08" db="EMBL/GenBank/DDBJ databases">
        <title>Genome Sequence of the sulphate-reducing bacterium, Pseudodesulfovibrio portus JCM14722.</title>
        <authorList>
            <person name="Kondo R."/>
            <person name="Kataoka T."/>
        </authorList>
    </citation>
    <scope>NUCLEOTIDE SEQUENCE</scope>
    <source>
        <strain evidence="2">JCM 14722</strain>
    </source>
</reference>
<organism evidence="2 3">
    <name type="scientific">Pseudodesulfovibrio portus</name>
    <dbReference type="NCBI Taxonomy" id="231439"/>
    <lineage>
        <taxon>Bacteria</taxon>
        <taxon>Pseudomonadati</taxon>
        <taxon>Thermodesulfobacteriota</taxon>
        <taxon>Desulfovibrionia</taxon>
        <taxon>Desulfovibrionales</taxon>
        <taxon>Desulfovibrionaceae</taxon>
    </lineage>
</organism>
<evidence type="ECO:0000313" key="2">
    <source>
        <dbReference type="EMBL" id="BDQ33816.1"/>
    </source>
</evidence>
<evidence type="ECO:0000256" key="1">
    <source>
        <dbReference type="SAM" id="SignalP"/>
    </source>
</evidence>
<dbReference type="RefSeq" id="WP_264983871.1">
    <property type="nucleotide sequence ID" value="NZ_AP026708.1"/>
</dbReference>
<evidence type="ECO:0000313" key="3">
    <source>
        <dbReference type="Proteomes" id="UP001061361"/>
    </source>
</evidence>
<protein>
    <submittedName>
        <fullName evidence="2">Uncharacterized protein</fullName>
    </submittedName>
</protein>
<gene>
    <name evidence="2" type="ORF">JCM14722_13580</name>
</gene>
<dbReference type="Proteomes" id="UP001061361">
    <property type="component" value="Chromosome"/>
</dbReference>
<sequence>MQQSAIYVILAVFLTGAFFTSAAQAQSEALASPPVETASIQDSDTESPGKSALTVLKKDLARKQQQLVTSALEWMATANTHLLPSRRKPRIEKQSDGTYKAVYFMRRQYLEEEVAPGMGKLFEVTKEQHGYSGLFRFVEVVYEARGSSPEECRAAEFTPKVRRPNAQIFCYSGGRWQ</sequence>
<keyword evidence="3" id="KW-1185">Reference proteome</keyword>
<proteinExistence type="predicted"/>
<feature type="signal peptide" evidence="1">
    <location>
        <begin position="1"/>
        <end position="25"/>
    </location>
</feature>
<keyword evidence="1" id="KW-0732">Signal</keyword>
<dbReference type="EMBL" id="AP026708">
    <property type="protein sequence ID" value="BDQ33816.1"/>
    <property type="molecule type" value="Genomic_DNA"/>
</dbReference>
<feature type="chain" id="PRO_5047318754" evidence="1">
    <location>
        <begin position="26"/>
        <end position="177"/>
    </location>
</feature>